<sequence>MSDFKKKAFACNFLGFNCGEYELPEFPADDGQLVHQTTSDVEERLEEQFKDPGHLLLEHTPAELPQTIRMKLHFIHTIKKRLLITQQYRNVPNREQYIDVYKAVCKELDDYSGKKQGDAQENSNGSVLHKGTTSNETSSDDQQKCLVS</sequence>
<gene>
    <name evidence="2" type="ORF">HAKA00212_LOCUS24776</name>
</gene>
<feature type="compositionally biased region" description="Polar residues" evidence="1">
    <location>
        <begin position="119"/>
        <end position="137"/>
    </location>
</feature>
<protein>
    <submittedName>
        <fullName evidence="2">Uncharacterized protein</fullName>
    </submittedName>
</protein>
<organism evidence="2">
    <name type="scientific">Heterosigma akashiwo</name>
    <name type="common">Chromophytic alga</name>
    <name type="synonym">Heterosigma carterae</name>
    <dbReference type="NCBI Taxonomy" id="2829"/>
    <lineage>
        <taxon>Eukaryota</taxon>
        <taxon>Sar</taxon>
        <taxon>Stramenopiles</taxon>
        <taxon>Ochrophyta</taxon>
        <taxon>Raphidophyceae</taxon>
        <taxon>Chattonellales</taxon>
        <taxon>Chattonellaceae</taxon>
        <taxon>Heterosigma</taxon>
    </lineage>
</organism>
<evidence type="ECO:0000313" key="2">
    <source>
        <dbReference type="EMBL" id="CAE0649624.1"/>
    </source>
</evidence>
<dbReference type="EMBL" id="HBIU01056608">
    <property type="protein sequence ID" value="CAE0649624.1"/>
    <property type="molecule type" value="Transcribed_RNA"/>
</dbReference>
<reference evidence="2" key="1">
    <citation type="submission" date="2021-01" db="EMBL/GenBank/DDBJ databases">
        <authorList>
            <person name="Corre E."/>
            <person name="Pelletier E."/>
            <person name="Niang G."/>
            <person name="Scheremetjew M."/>
            <person name="Finn R."/>
            <person name="Kale V."/>
            <person name="Holt S."/>
            <person name="Cochrane G."/>
            <person name="Meng A."/>
            <person name="Brown T."/>
            <person name="Cohen L."/>
        </authorList>
    </citation>
    <scope>NUCLEOTIDE SEQUENCE</scope>
    <source>
        <strain evidence="2">CCMP3107</strain>
    </source>
</reference>
<dbReference type="AlphaFoldDB" id="A0A6V2S2Y8"/>
<evidence type="ECO:0000256" key="1">
    <source>
        <dbReference type="SAM" id="MobiDB-lite"/>
    </source>
</evidence>
<name>A0A6V2S2Y8_HETAK</name>
<feature type="region of interest" description="Disordered" evidence="1">
    <location>
        <begin position="113"/>
        <end position="148"/>
    </location>
</feature>
<accession>A0A6V2S2Y8</accession>
<proteinExistence type="predicted"/>